<organism evidence="2 4">
    <name type="scientific">Medicago truncatula</name>
    <name type="common">Barrel medic</name>
    <name type="synonym">Medicago tribuloides</name>
    <dbReference type="NCBI Taxonomy" id="3880"/>
    <lineage>
        <taxon>Eukaryota</taxon>
        <taxon>Viridiplantae</taxon>
        <taxon>Streptophyta</taxon>
        <taxon>Embryophyta</taxon>
        <taxon>Tracheophyta</taxon>
        <taxon>Spermatophyta</taxon>
        <taxon>Magnoliopsida</taxon>
        <taxon>eudicotyledons</taxon>
        <taxon>Gunneridae</taxon>
        <taxon>Pentapetalae</taxon>
        <taxon>rosids</taxon>
        <taxon>fabids</taxon>
        <taxon>Fabales</taxon>
        <taxon>Fabaceae</taxon>
        <taxon>Papilionoideae</taxon>
        <taxon>50 kb inversion clade</taxon>
        <taxon>NPAAA clade</taxon>
        <taxon>Hologalegina</taxon>
        <taxon>IRL clade</taxon>
        <taxon>Trifolieae</taxon>
        <taxon>Medicago</taxon>
    </lineage>
</organism>
<gene>
    <name evidence="2" type="ordered locus">MTR_1g099450</name>
</gene>
<evidence type="ECO:0000313" key="4">
    <source>
        <dbReference type="Proteomes" id="UP000002051"/>
    </source>
</evidence>
<evidence type="ECO:0000313" key="3">
    <source>
        <dbReference type="EnsemblPlants" id="AES62419"/>
    </source>
</evidence>
<name>G7IDW6_MEDTR</name>
<keyword evidence="1 2" id="KW-0812">Transmembrane</keyword>
<feature type="transmembrane region" description="Helical" evidence="1">
    <location>
        <begin position="12"/>
        <end position="32"/>
    </location>
</feature>
<evidence type="ECO:0000256" key="1">
    <source>
        <dbReference type="SAM" id="Phobius"/>
    </source>
</evidence>
<dbReference type="EMBL" id="CM001217">
    <property type="protein sequence ID" value="AES62419.1"/>
    <property type="molecule type" value="Genomic_DNA"/>
</dbReference>
<evidence type="ECO:0000313" key="2">
    <source>
        <dbReference type="EMBL" id="AES62419.1"/>
    </source>
</evidence>
<accession>G7IDW6</accession>
<protein>
    <submittedName>
        <fullName evidence="2">Transmembrane protein, putative</fullName>
    </submittedName>
</protein>
<dbReference type="AlphaFoldDB" id="G7IDW6"/>
<dbReference type="EnsemblPlants" id="AES62419">
    <property type="protein sequence ID" value="AES62419"/>
    <property type="gene ID" value="MTR_1g099450"/>
</dbReference>
<sequence length="61" mass="7183">MIWASMLQIRKHEYFGFLDFIILFVGILPLYAIDLGDVSLFAYSSFTFLVMFVSDVLYQFE</sequence>
<dbReference type="Proteomes" id="UP000002051">
    <property type="component" value="Unassembled WGS sequence"/>
</dbReference>
<feature type="transmembrane region" description="Helical" evidence="1">
    <location>
        <begin position="38"/>
        <end position="58"/>
    </location>
</feature>
<reference evidence="2 4" key="2">
    <citation type="journal article" date="2014" name="BMC Genomics">
        <title>An improved genome release (version Mt4.0) for the model legume Medicago truncatula.</title>
        <authorList>
            <person name="Tang H."/>
            <person name="Krishnakumar V."/>
            <person name="Bidwell S."/>
            <person name="Rosen B."/>
            <person name="Chan A."/>
            <person name="Zhou S."/>
            <person name="Gentzbittel L."/>
            <person name="Childs K.L."/>
            <person name="Yandell M."/>
            <person name="Gundlach H."/>
            <person name="Mayer K.F."/>
            <person name="Schwartz D.C."/>
            <person name="Town C.D."/>
        </authorList>
    </citation>
    <scope>GENOME REANNOTATION</scope>
    <source>
        <strain evidence="3 4">cv. Jemalong A17</strain>
    </source>
</reference>
<keyword evidence="1" id="KW-1133">Transmembrane helix</keyword>
<proteinExistence type="predicted"/>
<dbReference type="HOGENOM" id="CLU_172100_2_0_1"/>
<dbReference type="PaxDb" id="3880-AES62419"/>
<reference evidence="3" key="3">
    <citation type="submission" date="2015-04" db="UniProtKB">
        <authorList>
            <consortium name="EnsemblPlants"/>
        </authorList>
    </citation>
    <scope>IDENTIFICATION</scope>
    <source>
        <strain evidence="3">cv. Jemalong A17</strain>
    </source>
</reference>
<reference evidence="2 4" key="1">
    <citation type="journal article" date="2011" name="Nature">
        <title>The Medicago genome provides insight into the evolution of rhizobial symbioses.</title>
        <authorList>
            <person name="Young N.D."/>
            <person name="Debelle F."/>
            <person name="Oldroyd G.E."/>
            <person name="Geurts R."/>
            <person name="Cannon S.B."/>
            <person name="Udvardi M.K."/>
            <person name="Benedito V.A."/>
            <person name="Mayer K.F."/>
            <person name="Gouzy J."/>
            <person name="Schoof H."/>
            <person name="Van de Peer Y."/>
            <person name="Proost S."/>
            <person name="Cook D.R."/>
            <person name="Meyers B.C."/>
            <person name="Spannagl M."/>
            <person name="Cheung F."/>
            <person name="De Mita S."/>
            <person name="Krishnakumar V."/>
            <person name="Gundlach H."/>
            <person name="Zhou S."/>
            <person name="Mudge J."/>
            <person name="Bharti A.K."/>
            <person name="Murray J.D."/>
            <person name="Naoumkina M.A."/>
            <person name="Rosen B."/>
            <person name="Silverstein K.A."/>
            <person name="Tang H."/>
            <person name="Rombauts S."/>
            <person name="Zhao P.X."/>
            <person name="Zhou P."/>
            <person name="Barbe V."/>
            <person name="Bardou P."/>
            <person name="Bechner M."/>
            <person name="Bellec A."/>
            <person name="Berger A."/>
            <person name="Berges H."/>
            <person name="Bidwell S."/>
            <person name="Bisseling T."/>
            <person name="Choisne N."/>
            <person name="Couloux A."/>
            <person name="Denny R."/>
            <person name="Deshpande S."/>
            <person name="Dai X."/>
            <person name="Doyle J.J."/>
            <person name="Dudez A.M."/>
            <person name="Farmer A.D."/>
            <person name="Fouteau S."/>
            <person name="Franken C."/>
            <person name="Gibelin C."/>
            <person name="Gish J."/>
            <person name="Goldstein S."/>
            <person name="Gonzalez A.J."/>
            <person name="Green P.J."/>
            <person name="Hallab A."/>
            <person name="Hartog M."/>
            <person name="Hua A."/>
            <person name="Humphray S.J."/>
            <person name="Jeong D.H."/>
            <person name="Jing Y."/>
            <person name="Jocker A."/>
            <person name="Kenton S.M."/>
            <person name="Kim D.J."/>
            <person name="Klee K."/>
            <person name="Lai H."/>
            <person name="Lang C."/>
            <person name="Lin S."/>
            <person name="Macmil S.L."/>
            <person name="Magdelenat G."/>
            <person name="Matthews L."/>
            <person name="McCorrison J."/>
            <person name="Monaghan E.L."/>
            <person name="Mun J.H."/>
            <person name="Najar F.Z."/>
            <person name="Nicholson C."/>
            <person name="Noirot C."/>
            <person name="O'Bleness M."/>
            <person name="Paule C.R."/>
            <person name="Poulain J."/>
            <person name="Prion F."/>
            <person name="Qin B."/>
            <person name="Qu C."/>
            <person name="Retzel E.F."/>
            <person name="Riddle C."/>
            <person name="Sallet E."/>
            <person name="Samain S."/>
            <person name="Samson N."/>
            <person name="Sanders I."/>
            <person name="Saurat O."/>
            <person name="Scarpelli C."/>
            <person name="Schiex T."/>
            <person name="Segurens B."/>
            <person name="Severin A.J."/>
            <person name="Sherrier D.J."/>
            <person name="Shi R."/>
            <person name="Sims S."/>
            <person name="Singer S.R."/>
            <person name="Sinharoy S."/>
            <person name="Sterck L."/>
            <person name="Viollet A."/>
            <person name="Wang B.B."/>
            <person name="Wang K."/>
            <person name="Wang M."/>
            <person name="Wang X."/>
            <person name="Warfsmann J."/>
            <person name="Weissenbach J."/>
            <person name="White D.D."/>
            <person name="White J.D."/>
            <person name="Wiley G.B."/>
            <person name="Wincker P."/>
            <person name="Xing Y."/>
            <person name="Yang L."/>
            <person name="Yao Z."/>
            <person name="Ying F."/>
            <person name="Zhai J."/>
            <person name="Zhou L."/>
            <person name="Zuber A."/>
            <person name="Denarie J."/>
            <person name="Dixon R.A."/>
            <person name="May G.D."/>
            <person name="Schwartz D.C."/>
            <person name="Rogers J."/>
            <person name="Quetier F."/>
            <person name="Town C.D."/>
            <person name="Roe B.A."/>
        </authorList>
    </citation>
    <scope>NUCLEOTIDE SEQUENCE [LARGE SCALE GENOMIC DNA]</scope>
    <source>
        <strain evidence="2">A17</strain>
        <strain evidence="3 4">cv. Jemalong A17</strain>
    </source>
</reference>
<keyword evidence="4" id="KW-1185">Reference proteome</keyword>
<keyword evidence="1" id="KW-0472">Membrane</keyword>